<evidence type="ECO:0000256" key="1">
    <source>
        <dbReference type="ARBA" id="ARBA00006950"/>
    </source>
</evidence>
<evidence type="ECO:0000313" key="9">
    <source>
        <dbReference type="Proteomes" id="UP001501410"/>
    </source>
</evidence>
<evidence type="ECO:0000256" key="4">
    <source>
        <dbReference type="ARBA" id="ARBA00023002"/>
    </source>
</evidence>
<organism evidence="8 9">
    <name type="scientific">Rurimicrobium arvi</name>
    <dbReference type="NCBI Taxonomy" id="2049916"/>
    <lineage>
        <taxon>Bacteria</taxon>
        <taxon>Pseudomonadati</taxon>
        <taxon>Bacteroidota</taxon>
        <taxon>Chitinophagia</taxon>
        <taxon>Chitinophagales</taxon>
        <taxon>Chitinophagaceae</taxon>
        <taxon>Rurimicrobium</taxon>
    </lineage>
</organism>
<dbReference type="EC" id="1.16.3.2" evidence="6"/>
<keyword evidence="2 6" id="KW-0409">Iron storage</keyword>
<proteinExistence type="inferred from homology"/>
<dbReference type="PANTHER" id="PTHR11431">
    <property type="entry name" value="FERRITIN"/>
    <property type="match status" value="1"/>
</dbReference>
<sequence>MNTKRLSDSIEKALNGQLTKEAQAAEVYLSYGTWADENGYSGIANFLYRHASEERNHMMKVLEYIQNRGGRARITAIPAPGPDPQSIQDCFEKVFQHEVDNTTAIYAIAQMSMQEQDWATWNFMQWFVKEQVEEETLALQLLDRIKIAGGKNAQDDALLQLDRELKDKPDDAAAPETATADNP</sequence>
<dbReference type="PROSITE" id="PS50905">
    <property type="entry name" value="FERRITIN_LIKE"/>
    <property type="match status" value="1"/>
</dbReference>
<evidence type="ECO:0000256" key="2">
    <source>
        <dbReference type="ARBA" id="ARBA00022434"/>
    </source>
</evidence>
<comment type="function">
    <text evidence="6">Iron-storage protein.</text>
</comment>
<dbReference type="Gene3D" id="1.20.1260.10">
    <property type="match status" value="1"/>
</dbReference>
<dbReference type="Proteomes" id="UP001501410">
    <property type="component" value="Unassembled WGS sequence"/>
</dbReference>
<dbReference type="InterPro" id="IPR001519">
    <property type="entry name" value="Ferritin"/>
</dbReference>
<protein>
    <recommendedName>
        <fullName evidence="6">Ferritin</fullName>
        <ecNumber evidence="6">1.16.3.2</ecNumber>
    </recommendedName>
</protein>
<dbReference type="InterPro" id="IPR008331">
    <property type="entry name" value="Ferritin_DPS_dom"/>
</dbReference>
<feature type="domain" description="Ferritin-like diiron" evidence="7">
    <location>
        <begin position="4"/>
        <end position="149"/>
    </location>
</feature>
<dbReference type="InterPro" id="IPR009040">
    <property type="entry name" value="Ferritin-like_diiron"/>
</dbReference>
<comment type="similarity">
    <text evidence="1 6">Belongs to the ferritin family. Prokaryotic subfamily.</text>
</comment>
<dbReference type="EMBL" id="BAABEZ010000001">
    <property type="protein sequence ID" value="GAA4448555.1"/>
    <property type="molecule type" value="Genomic_DNA"/>
</dbReference>
<evidence type="ECO:0000256" key="5">
    <source>
        <dbReference type="ARBA" id="ARBA00023004"/>
    </source>
</evidence>
<keyword evidence="9" id="KW-1185">Reference proteome</keyword>
<gene>
    <name evidence="8" type="ORF">GCM10023092_01310</name>
</gene>
<dbReference type="Pfam" id="PF00210">
    <property type="entry name" value="Ferritin"/>
    <property type="match status" value="1"/>
</dbReference>
<dbReference type="SUPFAM" id="SSF47240">
    <property type="entry name" value="Ferritin-like"/>
    <property type="match status" value="1"/>
</dbReference>
<dbReference type="InterPro" id="IPR041719">
    <property type="entry name" value="Ferritin_prok"/>
</dbReference>
<dbReference type="CDD" id="cd01055">
    <property type="entry name" value="Nonheme_Ferritin"/>
    <property type="match status" value="1"/>
</dbReference>
<evidence type="ECO:0000256" key="6">
    <source>
        <dbReference type="RuleBase" id="RU361145"/>
    </source>
</evidence>
<keyword evidence="6" id="KW-0963">Cytoplasm</keyword>
<dbReference type="RefSeq" id="WP_344821645.1">
    <property type="nucleotide sequence ID" value="NZ_BAABEZ010000001.1"/>
</dbReference>
<reference evidence="9" key="1">
    <citation type="journal article" date="2019" name="Int. J. Syst. Evol. Microbiol.">
        <title>The Global Catalogue of Microorganisms (GCM) 10K type strain sequencing project: providing services to taxonomists for standard genome sequencing and annotation.</title>
        <authorList>
            <consortium name="The Broad Institute Genomics Platform"/>
            <consortium name="The Broad Institute Genome Sequencing Center for Infectious Disease"/>
            <person name="Wu L."/>
            <person name="Ma J."/>
        </authorList>
    </citation>
    <scope>NUCLEOTIDE SEQUENCE [LARGE SCALE GENOMIC DNA]</scope>
    <source>
        <strain evidence="9">JCM 31921</strain>
    </source>
</reference>
<dbReference type="InterPro" id="IPR009078">
    <property type="entry name" value="Ferritin-like_SF"/>
</dbReference>
<dbReference type="InterPro" id="IPR012347">
    <property type="entry name" value="Ferritin-like"/>
</dbReference>
<evidence type="ECO:0000256" key="3">
    <source>
        <dbReference type="ARBA" id="ARBA00022723"/>
    </source>
</evidence>
<keyword evidence="3 6" id="KW-0479">Metal-binding</keyword>
<evidence type="ECO:0000259" key="7">
    <source>
        <dbReference type="PROSITE" id="PS50905"/>
    </source>
</evidence>
<accession>A0ABP8MFD7</accession>
<comment type="caution">
    <text evidence="8">The sequence shown here is derived from an EMBL/GenBank/DDBJ whole genome shotgun (WGS) entry which is preliminary data.</text>
</comment>
<comment type="subcellular location">
    <subcellularLocation>
        <location evidence="6">Cytoplasm</location>
    </subcellularLocation>
</comment>
<name>A0ABP8MFD7_9BACT</name>
<keyword evidence="5 6" id="KW-0408">Iron</keyword>
<keyword evidence="4" id="KW-0560">Oxidoreductase</keyword>
<dbReference type="PANTHER" id="PTHR11431:SF127">
    <property type="entry name" value="BACTERIAL NON-HEME FERRITIN"/>
    <property type="match status" value="1"/>
</dbReference>
<evidence type="ECO:0000313" key="8">
    <source>
        <dbReference type="EMBL" id="GAA4448555.1"/>
    </source>
</evidence>
<comment type="catalytic activity">
    <reaction evidence="6">
        <text>4 Fe(2+) + O2 + 6 H2O = 4 iron(III) oxide-hydroxide + 12 H(+)</text>
        <dbReference type="Rhea" id="RHEA:11972"/>
        <dbReference type="ChEBI" id="CHEBI:15377"/>
        <dbReference type="ChEBI" id="CHEBI:15378"/>
        <dbReference type="ChEBI" id="CHEBI:15379"/>
        <dbReference type="ChEBI" id="CHEBI:29033"/>
        <dbReference type="ChEBI" id="CHEBI:78619"/>
        <dbReference type="EC" id="1.16.3.2"/>
    </reaction>
</comment>